<dbReference type="EMBL" id="ABWL02000026">
    <property type="protein sequence ID" value="EFE05996.1"/>
    <property type="molecule type" value="Genomic_DNA"/>
</dbReference>
<gene>
    <name evidence="2" type="ORF">CIT292_10975</name>
</gene>
<keyword evidence="1" id="KW-1133">Transmembrane helix</keyword>
<proteinExistence type="predicted"/>
<evidence type="ECO:0000313" key="2">
    <source>
        <dbReference type="EMBL" id="EFE05996.1"/>
    </source>
</evidence>
<keyword evidence="1" id="KW-0472">Membrane</keyword>
<keyword evidence="1" id="KW-0812">Transmembrane</keyword>
<feature type="transmembrane region" description="Helical" evidence="1">
    <location>
        <begin position="44"/>
        <end position="64"/>
    </location>
</feature>
<evidence type="ECO:0000256" key="1">
    <source>
        <dbReference type="SAM" id="Phobius"/>
    </source>
</evidence>
<evidence type="ECO:0000313" key="3">
    <source>
        <dbReference type="Proteomes" id="UP000003880"/>
    </source>
</evidence>
<organism evidence="2 3">
    <name type="scientific">Citrobacter youngae ATCC 29220</name>
    <dbReference type="NCBI Taxonomy" id="500640"/>
    <lineage>
        <taxon>Bacteria</taxon>
        <taxon>Pseudomonadati</taxon>
        <taxon>Pseudomonadota</taxon>
        <taxon>Gammaproteobacteria</taxon>
        <taxon>Enterobacterales</taxon>
        <taxon>Enterobacteriaceae</taxon>
        <taxon>Citrobacter</taxon>
        <taxon>Citrobacter freundii complex</taxon>
    </lineage>
</organism>
<dbReference type="Proteomes" id="UP000003880">
    <property type="component" value="Unassembled WGS sequence"/>
</dbReference>
<comment type="caution">
    <text evidence="2">The sequence shown here is derived from an EMBL/GenBank/DDBJ whole genome shotgun (WGS) entry which is preliminary data.</text>
</comment>
<sequence>MPPAFIFPGYHPAVLLLLMRLAFQYAVNPGLAAGDVQVFVISEMLFLHQSVAAVCPGGLVYLVVRRHAVDHRPAQP</sequence>
<dbReference type="HOGENOM" id="CLU_2647984_0_0_6"/>
<dbReference type="AlphaFoldDB" id="D4BJY1"/>
<reference evidence="2 3" key="1">
    <citation type="submission" date="2010-02" db="EMBL/GenBank/DDBJ databases">
        <authorList>
            <person name="Weinstock G."/>
            <person name="Sodergren E."/>
            <person name="Clifton S."/>
            <person name="Fulton L."/>
            <person name="Fulton B."/>
            <person name="Courtney L."/>
            <person name="Fronick C."/>
            <person name="Harrison M."/>
            <person name="Strong C."/>
            <person name="Farmer C."/>
            <person name="Delahaunty K."/>
            <person name="Markovic C."/>
            <person name="Hall O."/>
            <person name="Minx P."/>
            <person name="Tomlinson C."/>
            <person name="Mitreva M."/>
            <person name="Nelson J."/>
            <person name="Hou S."/>
            <person name="Wollam A."/>
            <person name="Pepin K.H."/>
            <person name="Johnson M."/>
            <person name="Bhonagiri V."/>
            <person name="Zhang X."/>
            <person name="Suruliraj S."/>
            <person name="Warren W."/>
            <person name="Chinwalla A."/>
            <person name="Mardis E.R."/>
            <person name="Wilson R.K."/>
        </authorList>
    </citation>
    <scope>NUCLEOTIDE SEQUENCE [LARGE SCALE GENOMIC DNA]</scope>
    <source>
        <strain evidence="2 3">ATCC 29220</strain>
    </source>
</reference>
<name>D4BJY1_9ENTR</name>
<accession>D4BJY1</accession>
<protein>
    <submittedName>
        <fullName evidence="2">Uncharacterized protein</fullName>
    </submittedName>
</protein>